<keyword evidence="4 12" id="KW-1003">Cell membrane</keyword>
<name>A0A174TBX5_ANAHA</name>
<gene>
    <name evidence="17" type="primary">secA_3</name>
    <name evidence="12" type="synonym">secA</name>
    <name evidence="17" type="ORF">ERS852520_02973</name>
</gene>
<dbReference type="PROSITE" id="PS01312">
    <property type="entry name" value="SECA"/>
    <property type="match status" value="1"/>
</dbReference>
<comment type="function">
    <text evidence="12">Part of the Sec protein translocase complex. Interacts with the SecYEG preprotein conducting channel. Has a central role in coupling the hydrolysis of ATP to the transfer of proteins into and across the cell membrane, serving as an ATP-driven molecular motor driving the stepwise translocation of polypeptide chains across the membrane.</text>
</comment>
<dbReference type="SUPFAM" id="SSF52540">
    <property type="entry name" value="P-loop containing nucleoside triphosphate hydrolases"/>
    <property type="match status" value="2"/>
</dbReference>
<comment type="similarity">
    <text evidence="2 12 13">Belongs to the SecA family.</text>
</comment>
<dbReference type="Pfam" id="PF07516">
    <property type="entry name" value="SecA_SW"/>
    <property type="match status" value="1"/>
</dbReference>
<evidence type="ECO:0000256" key="13">
    <source>
        <dbReference type="RuleBase" id="RU003874"/>
    </source>
</evidence>
<dbReference type="Gene3D" id="3.90.1440.10">
    <property type="entry name" value="SecA, preprotein cross-linking domain"/>
    <property type="match status" value="1"/>
</dbReference>
<evidence type="ECO:0000256" key="11">
    <source>
        <dbReference type="ARBA" id="ARBA00023136"/>
    </source>
</evidence>
<dbReference type="InterPro" id="IPR011115">
    <property type="entry name" value="SecA_DEAD"/>
</dbReference>
<dbReference type="SMART" id="SM00958">
    <property type="entry name" value="SecA_PP_bind"/>
    <property type="match status" value="1"/>
</dbReference>
<dbReference type="InterPro" id="IPR011130">
    <property type="entry name" value="SecA_preprotein_X-link_dom"/>
</dbReference>
<dbReference type="InterPro" id="IPR036266">
    <property type="entry name" value="SecA_Wing/Scaffold_sf"/>
</dbReference>
<dbReference type="EMBL" id="CZAU01000039">
    <property type="protein sequence ID" value="CUQ07272.1"/>
    <property type="molecule type" value="Genomic_DNA"/>
</dbReference>
<evidence type="ECO:0000259" key="16">
    <source>
        <dbReference type="PROSITE" id="PS51196"/>
    </source>
</evidence>
<proteinExistence type="inferred from homology"/>
<dbReference type="InterPro" id="IPR011116">
    <property type="entry name" value="SecA_Wing/Scaffold"/>
</dbReference>
<dbReference type="Gene3D" id="3.40.50.300">
    <property type="entry name" value="P-loop containing nucleotide triphosphate hydrolases"/>
    <property type="match status" value="3"/>
</dbReference>
<feature type="domain" description="Helicase ATP-binding" evidence="14">
    <location>
        <begin position="68"/>
        <end position="217"/>
    </location>
</feature>
<dbReference type="InterPro" id="IPR014001">
    <property type="entry name" value="Helicase_ATP-bd"/>
</dbReference>
<protein>
    <recommendedName>
        <fullName evidence="12 13">Protein translocase subunit SecA</fullName>
        <ecNumber evidence="12">7.4.2.8</ecNumber>
    </recommendedName>
</protein>
<evidence type="ECO:0000256" key="1">
    <source>
        <dbReference type="ARBA" id="ARBA00004170"/>
    </source>
</evidence>
<comment type="subcellular location">
    <subcellularLocation>
        <location evidence="12">Cell membrane</location>
        <topology evidence="12">Peripheral membrane protein</topology>
        <orientation evidence="12">Cytoplasmic side</orientation>
    </subcellularLocation>
    <subcellularLocation>
        <location evidence="12">Cytoplasm</location>
    </subcellularLocation>
    <subcellularLocation>
        <location evidence="1">Membrane</location>
        <topology evidence="1">Peripheral membrane protein</topology>
    </subcellularLocation>
    <text evidence="12">Distribution is 50-50.</text>
</comment>
<dbReference type="OrthoDB" id="9805579at2"/>
<evidence type="ECO:0000259" key="14">
    <source>
        <dbReference type="PROSITE" id="PS51192"/>
    </source>
</evidence>
<dbReference type="PROSITE" id="PS51194">
    <property type="entry name" value="HELICASE_CTER"/>
    <property type="match status" value="1"/>
</dbReference>
<evidence type="ECO:0000256" key="4">
    <source>
        <dbReference type="ARBA" id="ARBA00022475"/>
    </source>
</evidence>
<accession>A0A174TBX5</accession>
<dbReference type="InterPro" id="IPR044722">
    <property type="entry name" value="SecA_SF2_C"/>
</dbReference>
<evidence type="ECO:0000313" key="18">
    <source>
        <dbReference type="Proteomes" id="UP000095564"/>
    </source>
</evidence>
<keyword evidence="11 12" id="KW-0472">Membrane</keyword>
<feature type="binding site" evidence="12">
    <location>
        <begin position="84"/>
        <end position="88"/>
    </location>
    <ligand>
        <name>ATP</name>
        <dbReference type="ChEBI" id="CHEBI:30616"/>
    </ligand>
</feature>
<reference evidence="17 18" key="1">
    <citation type="submission" date="2015-09" db="EMBL/GenBank/DDBJ databases">
        <authorList>
            <consortium name="Pathogen Informatics"/>
        </authorList>
    </citation>
    <scope>NUCLEOTIDE SEQUENCE [LARGE SCALE GENOMIC DNA]</scope>
    <source>
        <strain evidence="17 18">2789STDY5834908</strain>
    </source>
</reference>
<feature type="binding site" evidence="12">
    <location>
        <position position="66"/>
    </location>
    <ligand>
        <name>ATP</name>
        <dbReference type="ChEBI" id="CHEBI:30616"/>
    </ligand>
</feature>
<keyword evidence="9 12" id="KW-1278">Translocase</keyword>
<dbReference type="Pfam" id="PF01043">
    <property type="entry name" value="SecA_PP_bind"/>
    <property type="match status" value="1"/>
</dbReference>
<dbReference type="InterPro" id="IPR014018">
    <property type="entry name" value="SecA_motor_DEAD"/>
</dbReference>
<evidence type="ECO:0000313" key="17">
    <source>
        <dbReference type="EMBL" id="CUQ07272.1"/>
    </source>
</evidence>
<keyword evidence="8 12" id="KW-0653">Protein transport</keyword>
<evidence type="ECO:0000256" key="8">
    <source>
        <dbReference type="ARBA" id="ARBA00022927"/>
    </source>
</evidence>
<dbReference type="FunFam" id="3.40.50.300:FF:000429">
    <property type="entry name" value="Preprotein translocase subunit SecA"/>
    <property type="match status" value="1"/>
</dbReference>
<dbReference type="AlphaFoldDB" id="A0A174TBX5"/>
<evidence type="ECO:0000256" key="5">
    <source>
        <dbReference type="ARBA" id="ARBA00022490"/>
    </source>
</evidence>
<comment type="subunit">
    <text evidence="12">Monomer and homodimer. Part of the essential Sec protein translocation apparatus which comprises SecA, SecYEG and auxiliary proteins SecDF. Other proteins may also be involved.</text>
</comment>
<dbReference type="CDD" id="cd17928">
    <property type="entry name" value="DEXDc_SecA"/>
    <property type="match status" value="1"/>
</dbReference>
<dbReference type="GO" id="GO:0017038">
    <property type="term" value="P:protein import"/>
    <property type="evidence" value="ECO:0007669"/>
    <property type="project" value="InterPro"/>
</dbReference>
<dbReference type="Pfam" id="PF21090">
    <property type="entry name" value="P-loop_SecA"/>
    <property type="match status" value="2"/>
</dbReference>
<keyword evidence="6 12" id="KW-0547">Nucleotide-binding</keyword>
<dbReference type="GO" id="GO:0005886">
    <property type="term" value="C:plasma membrane"/>
    <property type="evidence" value="ECO:0007669"/>
    <property type="project" value="UniProtKB-SubCell"/>
</dbReference>
<dbReference type="HAMAP" id="MF_01382">
    <property type="entry name" value="SecA"/>
    <property type="match status" value="1"/>
</dbReference>
<keyword evidence="7 12" id="KW-0067">ATP-binding</keyword>
<dbReference type="RefSeq" id="WP_055161837.1">
    <property type="nucleotide sequence ID" value="NZ_CZAU01000039.1"/>
</dbReference>
<keyword evidence="10 12" id="KW-0811">Translocation</keyword>
<dbReference type="EC" id="7.4.2.8" evidence="12"/>
<dbReference type="GO" id="GO:0006605">
    <property type="term" value="P:protein targeting"/>
    <property type="evidence" value="ECO:0007669"/>
    <property type="project" value="UniProtKB-UniRule"/>
</dbReference>
<feature type="domain" description="SecA family profile" evidence="16">
    <location>
        <begin position="1"/>
        <end position="570"/>
    </location>
</feature>
<dbReference type="InterPro" id="IPR000185">
    <property type="entry name" value="SecA"/>
</dbReference>
<evidence type="ECO:0000256" key="10">
    <source>
        <dbReference type="ARBA" id="ARBA00023010"/>
    </source>
</evidence>
<dbReference type="Gene3D" id="1.10.3060.10">
    <property type="entry name" value="Helical scaffold and wing domains of SecA"/>
    <property type="match status" value="1"/>
</dbReference>
<dbReference type="InterPro" id="IPR027417">
    <property type="entry name" value="P-loop_NTPase"/>
</dbReference>
<dbReference type="NCBIfam" id="TIGR00963">
    <property type="entry name" value="secA"/>
    <property type="match status" value="1"/>
</dbReference>
<dbReference type="InterPro" id="IPR036670">
    <property type="entry name" value="SecA_X-link_sf"/>
</dbReference>
<sequence>MSQKRKKEVDQILELQNSISQLSDEELKAKTEEFRKKPVKDIKLEAFAVVKEAAKRVIGLDAFPVQLMGALALYDGKVVEMKTGEGKTLVSIFPAYVRALEEKGVHIVTVNEYLAQRDAEWMGQVLEFLGLSVGVSLNDMSSIDKRNAYSCDVTYVTNTEIGFDYLRGFLGTKTLRSENALHYCIIDEVDSILIDEARTPLIISDENEEGEQLFISAKVLAERLVRGTGETELSKIDAISGILPDEDGDYLINEKDKAVILTEDGVSKIEKYFGIDNYSAPENVKYQHHVVTAIKAKELMHKDKDYIVDHGTIQIVDEFTGRILQDRRYSDGLHEAIEAKEGVEVQDQTKTAAKITYQSLFNLYDRKAGMSGTVYKDRKEFKEIYHLKVERIPTNKPVIRVDHNDQIYATKKAKEDAIIERVKEIHELHRPVLIGTTSVQMSERISDLLTKEGLPHEVLNAKNHLKEAEIIAKAGQVDAITVATNMAGRGTDILLGDGVADLGGLYVIGCGKHEARRIDDQLRGRAGRQGDPGESMFFVSLEDDFMKQYGNSELSSKILENETEELNNKTMRNHVLKTQKKIEQNYYGIRKNLFDYDKIDNLQFEAVIDAKSKVLNQFSVAGLFYQIIDMMCKSFDYDKLAKRLPLQDLHVTKEDVEQKKAARKLKDFLKGSLENDNEEGVITQRLKSCLAYAIISEWTEHIQKVEDLQKVSRYQGLGKNPLDYYKIEGYKLFEQTINEMKYKAVETYFAF</sequence>
<dbReference type="InterPro" id="IPR001650">
    <property type="entry name" value="Helicase_C-like"/>
</dbReference>
<dbReference type="GO" id="GO:0065002">
    <property type="term" value="P:intracellular protein transmembrane transport"/>
    <property type="evidence" value="ECO:0007669"/>
    <property type="project" value="UniProtKB-UniRule"/>
</dbReference>
<dbReference type="SUPFAM" id="SSF81767">
    <property type="entry name" value="Pre-protein crosslinking domain of SecA"/>
    <property type="match status" value="1"/>
</dbReference>
<evidence type="ECO:0000256" key="3">
    <source>
        <dbReference type="ARBA" id="ARBA00022448"/>
    </source>
</evidence>
<dbReference type="Proteomes" id="UP000095564">
    <property type="component" value="Unassembled WGS sequence"/>
</dbReference>
<dbReference type="PROSITE" id="PS51196">
    <property type="entry name" value="SECA_MOTOR_DEAD"/>
    <property type="match status" value="1"/>
</dbReference>
<evidence type="ECO:0000259" key="15">
    <source>
        <dbReference type="PROSITE" id="PS51194"/>
    </source>
</evidence>
<dbReference type="PANTHER" id="PTHR30612:SF0">
    <property type="entry name" value="CHLOROPLAST PROTEIN-TRANSPORTING ATPASE"/>
    <property type="match status" value="1"/>
</dbReference>
<evidence type="ECO:0000256" key="2">
    <source>
        <dbReference type="ARBA" id="ARBA00007650"/>
    </source>
</evidence>
<feature type="binding site" evidence="12">
    <location>
        <position position="492"/>
    </location>
    <ligand>
        <name>ATP</name>
        <dbReference type="ChEBI" id="CHEBI:30616"/>
    </ligand>
</feature>
<dbReference type="GO" id="GO:0005524">
    <property type="term" value="F:ATP binding"/>
    <property type="evidence" value="ECO:0007669"/>
    <property type="project" value="UniProtKB-UniRule"/>
</dbReference>
<dbReference type="CDD" id="cd18803">
    <property type="entry name" value="SF2_C_secA"/>
    <property type="match status" value="1"/>
</dbReference>
<evidence type="ECO:0000256" key="6">
    <source>
        <dbReference type="ARBA" id="ARBA00022741"/>
    </source>
</evidence>
<dbReference type="GO" id="GO:0008564">
    <property type="term" value="F:protein-exporting ATPase activity"/>
    <property type="evidence" value="ECO:0007669"/>
    <property type="project" value="UniProtKB-EC"/>
</dbReference>
<evidence type="ECO:0000256" key="9">
    <source>
        <dbReference type="ARBA" id="ARBA00022967"/>
    </source>
</evidence>
<dbReference type="InterPro" id="IPR020937">
    <property type="entry name" value="SecA_CS"/>
</dbReference>
<dbReference type="PANTHER" id="PTHR30612">
    <property type="entry name" value="SECA INNER MEMBRANE COMPONENT OF SEC PROTEIN SECRETION SYSTEM"/>
    <property type="match status" value="1"/>
</dbReference>
<dbReference type="PRINTS" id="PR00906">
    <property type="entry name" value="SECA"/>
</dbReference>
<dbReference type="SMART" id="SM00957">
    <property type="entry name" value="SecA_DEAD"/>
    <property type="match status" value="1"/>
</dbReference>
<dbReference type="GO" id="GO:0005737">
    <property type="term" value="C:cytoplasm"/>
    <property type="evidence" value="ECO:0007669"/>
    <property type="project" value="UniProtKB-SubCell"/>
</dbReference>
<dbReference type="SUPFAM" id="SSF81886">
    <property type="entry name" value="Helical scaffold and wing domains of SecA"/>
    <property type="match status" value="1"/>
</dbReference>
<dbReference type="Pfam" id="PF07517">
    <property type="entry name" value="SecA_DEAD"/>
    <property type="match status" value="1"/>
</dbReference>
<dbReference type="PROSITE" id="PS51192">
    <property type="entry name" value="HELICASE_ATP_BIND_1"/>
    <property type="match status" value="1"/>
</dbReference>
<organism evidence="17 18">
    <name type="scientific">Anaerostipes hadrus</name>
    <dbReference type="NCBI Taxonomy" id="649756"/>
    <lineage>
        <taxon>Bacteria</taxon>
        <taxon>Bacillati</taxon>
        <taxon>Bacillota</taxon>
        <taxon>Clostridia</taxon>
        <taxon>Lachnospirales</taxon>
        <taxon>Lachnospiraceae</taxon>
        <taxon>Anaerostipes</taxon>
    </lineage>
</organism>
<keyword evidence="3 12" id="KW-0813">Transport</keyword>
<evidence type="ECO:0000256" key="7">
    <source>
        <dbReference type="ARBA" id="ARBA00022840"/>
    </source>
</evidence>
<feature type="domain" description="Helicase C-terminal" evidence="15">
    <location>
        <begin position="414"/>
        <end position="583"/>
    </location>
</feature>
<keyword evidence="5 12" id="KW-0963">Cytoplasm</keyword>
<comment type="catalytic activity">
    <reaction evidence="12">
        <text>ATP + H2O + cellular proteinSide 1 = ADP + phosphate + cellular proteinSide 2.</text>
        <dbReference type="EC" id="7.4.2.8"/>
    </reaction>
</comment>
<evidence type="ECO:0000256" key="12">
    <source>
        <dbReference type="HAMAP-Rule" id="MF_01382"/>
    </source>
</evidence>